<evidence type="ECO:0000313" key="1">
    <source>
        <dbReference type="EMBL" id="KAJ7567259.1"/>
    </source>
</evidence>
<dbReference type="EMBL" id="CM055093">
    <property type="protein sequence ID" value="KAJ7567259.1"/>
    <property type="molecule type" value="Genomic_DNA"/>
</dbReference>
<accession>A0ACC2ELE4</accession>
<organism evidence="1 2">
    <name type="scientific">Diphasiastrum complanatum</name>
    <name type="common">Issler's clubmoss</name>
    <name type="synonym">Lycopodium complanatum</name>
    <dbReference type="NCBI Taxonomy" id="34168"/>
    <lineage>
        <taxon>Eukaryota</taxon>
        <taxon>Viridiplantae</taxon>
        <taxon>Streptophyta</taxon>
        <taxon>Embryophyta</taxon>
        <taxon>Tracheophyta</taxon>
        <taxon>Lycopodiopsida</taxon>
        <taxon>Lycopodiales</taxon>
        <taxon>Lycopodiaceae</taxon>
        <taxon>Lycopodioideae</taxon>
        <taxon>Diphasiastrum</taxon>
    </lineage>
</organism>
<keyword evidence="2" id="KW-1185">Reference proteome</keyword>
<proteinExistence type="predicted"/>
<reference evidence="2" key="1">
    <citation type="journal article" date="2024" name="Proc. Natl. Acad. Sci. U.S.A.">
        <title>Extraordinary preservation of gene collinearity over three hundred million years revealed in homosporous lycophytes.</title>
        <authorList>
            <person name="Li C."/>
            <person name="Wickell D."/>
            <person name="Kuo L.Y."/>
            <person name="Chen X."/>
            <person name="Nie B."/>
            <person name="Liao X."/>
            <person name="Peng D."/>
            <person name="Ji J."/>
            <person name="Jenkins J."/>
            <person name="Williams M."/>
            <person name="Shu S."/>
            <person name="Plott C."/>
            <person name="Barry K."/>
            <person name="Rajasekar S."/>
            <person name="Grimwood J."/>
            <person name="Han X."/>
            <person name="Sun S."/>
            <person name="Hou Z."/>
            <person name="He W."/>
            <person name="Dai G."/>
            <person name="Sun C."/>
            <person name="Schmutz J."/>
            <person name="Leebens-Mack J.H."/>
            <person name="Li F.W."/>
            <person name="Wang L."/>
        </authorList>
    </citation>
    <scope>NUCLEOTIDE SEQUENCE [LARGE SCALE GENOMIC DNA]</scope>
    <source>
        <strain evidence="2">cv. PW_Plant_1</strain>
    </source>
</reference>
<evidence type="ECO:0000313" key="2">
    <source>
        <dbReference type="Proteomes" id="UP001162992"/>
    </source>
</evidence>
<sequence length="49" mass="5252">MCIGALTVVADFMGAIGSGTGILLAVTIIYQYFETFDKERATELGFFGL</sequence>
<protein>
    <submittedName>
        <fullName evidence="1">Uncharacterized protein</fullName>
    </submittedName>
</protein>
<comment type="caution">
    <text evidence="1">The sequence shown here is derived from an EMBL/GenBank/DDBJ whole genome shotgun (WGS) entry which is preliminary data.</text>
</comment>
<name>A0ACC2ELE4_DIPCM</name>
<gene>
    <name evidence="1" type="ORF">O6H91_02G139300</name>
</gene>
<dbReference type="Proteomes" id="UP001162992">
    <property type="component" value="Chromosome 2"/>
</dbReference>